<reference evidence="1 2" key="1">
    <citation type="submission" date="2020-03" db="EMBL/GenBank/DDBJ databases">
        <title>Genomic Encyclopedia of Type Strains, Phase IV (KMG-IV): sequencing the most valuable type-strain genomes for metagenomic binning, comparative biology and taxonomic classification.</title>
        <authorList>
            <person name="Goeker M."/>
        </authorList>
    </citation>
    <scope>NUCLEOTIDE SEQUENCE [LARGE SCALE GENOMIC DNA]</scope>
    <source>
        <strain evidence="1 2">DSM 102865</strain>
    </source>
</reference>
<gene>
    <name evidence="1" type="ORF">FHS68_001465</name>
</gene>
<evidence type="ECO:0000313" key="2">
    <source>
        <dbReference type="Proteomes" id="UP001179181"/>
    </source>
</evidence>
<name>A0ABX0UH13_9BACT</name>
<organism evidence="1 2">
    <name type="scientific">Dyadobacter arcticus</name>
    <dbReference type="NCBI Taxonomy" id="1078754"/>
    <lineage>
        <taxon>Bacteria</taxon>
        <taxon>Pseudomonadati</taxon>
        <taxon>Bacteroidota</taxon>
        <taxon>Cytophagia</taxon>
        <taxon>Cytophagales</taxon>
        <taxon>Spirosomataceae</taxon>
        <taxon>Dyadobacter</taxon>
    </lineage>
</organism>
<dbReference type="EMBL" id="JAASQJ010000001">
    <property type="protein sequence ID" value="NIJ52309.1"/>
    <property type="molecule type" value="Genomic_DNA"/>
</dbReference>
<dbReference type="InterPro" id="IPR025534">
    <property type="entry name" value="DUF4420"/>
</dbReference>
<proteinExistence type="predicted"/>
<dbReference type="Pfam" id="PF14390">
    <property type="entry name" value="DUF4420"/>
    <property type="match status" value="1"/>
</dbReference>
<protein>
    <submittedName>
        <fullName evidence="1">Uncharacterized protein</fullName>
    </submittedName>
</protein>
<evidence type="ECO:0000313" key="1">
    <source>
        <dbReference type="EMBL" id="NIJ52309.1"/>
    </source>
</evidence>
<comment type="caution">
    <text evidence="1">The sequence shown here is derived from an EMBL/GenBank/DDBJ whole genome shotgun (WGS) entry which is preliminary data.</text>
</comment>
<sequence length="123" mass="13996">MISSLTQLDAEVKPLWLAVYYISENSIGESISDVASTLLEKIGDDSQSERLLLDKLSDYGYLFGPPEIPLFQWLVDRVSFYSVVDSFPKILAKNIAYQISDVIYRIDLSNCRDFETDFAKITL</sequence>
<keyword evidence="2" id="KW-1185">Reference proteome</keyword>
<accession>A0ABX0UH13</accession>
<dbReference type="Proteomes" id="UP001179181">
    <property type="component" value="Unassembled WGS sequence"/>
</dbReference>